<feature type="region of interest" description="Disordered" evidence="1">
    <location>
        <begin position="270"/>
        <end position="299"/>
    </location>
</feature>
<evidence type="ECO:0000313" key="3">
    <source>
        <dbReference type="Proteomes" id="UP001153069"/>
    </source>
</evidence>
<evidence type="ECO:0000313" key="2">
    <source>
        <dbReference type="EMBL" id="CAB9528245.1"/>
    </source>
</evidence>
<comment type="caution">
    <text evidence="2">The sequence shown here is derived from an EMBL/GenBank/DDBJ whole genome shotgun (WGS) entry which is preliminary data.</text>
</comment>
<name>A0A9N8F0Q6_9STRA</name>
<reference evidence="2" key="1">
    <citation type="submission" date="2020-06" db="EMBL/GenBank/DDBJ databases">
        <authorList>
            <consortium name="Plant Systems Biology data submission"/>
        </authorList>
    </citation>
    <scope>NUCLEOTIDE SEQUENCE</scope>
    <source>
        <strain evidence="2">D6</strain>
    </source>
</reference>
<protein>
    <submittedName>
        <fullName evidence="2">Uncharacterized protein</fullName>
    </submittedName>
</protein>
<proteinExistence type="predicted"/>
<organism evidence="2 3">
    <name type="scientific">Seminavis robusta</name>
    <dbReference type="NCBI Taxonomy" id="568900"/>
    <lineage>
        <taxon>Eukaryota</taxon>
        <taxon>Sar</taxon>
        <taxon>Stramenopiles</taxon>
        <taxon>Ochrophyta</taxon>
        <taxon>Bacillariophyta</taxon>
        <taxon>Bacillariophyceae</taxon>
        <taxon>Bacillariophycidae</taxon>
        <taxon>Naviculales</taxon>
        <taxon>Naviculaceae</taxon>
        <taxon>Seminavis</taxon>
    </lineage>
</organism>
<dbReference type="EMBL" id="CAICTM010002177">
    <property type="protein sequence ID" value="CAB9528245.1"/>
    <property type="molecule type" value="Genomic_DNA"/>
</dbReference>
<dbReference type="Proteomes" id="UP001153069">
    <property type="component" value="Unassembled WGS sequence"/>
</dbReference>
<gene>
    <name evidence="2" type="ORF">SEMRO_2179_G317930.1</name>
</gene>
<sequence>MNDCDLYDLVVNNRGGWAKNQVKMLAGYPQDNDQEHHYLFTVYFASNNGRKAAADTFARLLDSGVGLVGAFNVHPPFKTVQKVDHPGFYVFDGDATVTPKFMSLDQPVQNESCFMGLGHLFKGRDHYEVQRLKRVWENQQLLTGSLNSAGMSQSVVNHTGDQQSLTNLRNAQVFHPTPPHLQRPTTANMFTAWLPQPQPQQQPLHSVHSMVLLGGYKADDGKEFFLIQNSWENMPLILASTKYLNACGAVVYFLKDKLGQLPNYTRKAEPVTSCSLPGRSKNSPHRFAPWAPRKNVRRL</sequence>
<evidence type="ECO:0000256" key="1">
    <source>
        <dbReference type="SAM" id="MobiDB-lite"/>
    </source>
</evidence>
<dbReference type="AlphaFoldDB" id="A0A9N8F0Q6"/>
<keyword evidence="3" id="KW-1185">Reference proteome</keyword>
<accession>A0A9N8F0Q6</accession>